<reference evidence="9 10" key="1">
    <citation type="submission" date="2019-03" db="EMBL/GenBank/DDBJ databases">
        <title>Genomic Encyclopedia of Type Strains, Phase III (KMG-III): the genomes of soil and plant-associated and newly described type strains.</title>
        <authorList>
            <person name="Whitman W."/>
        </authorList>
    </citation>
    <scope>NUCLEOTIDE SEQUENCE [LARGE SCALE GENOMIC DNA]</scope>
    <source>
        <strain evidence="9 10">CGMCC 1.7002</strain>
    </source>
</reference>
<feature type="transmembrane region" description="Helical" evidence="8">
    <location>
        <begin position="268"/>
        <end position="287"/>
    </location>
</feature>
<dbReference type="GO" id="GO:0005886">
    <property type="term" value="C:plasma membrane"/>
    <property type="evidence" value="ECO:0007669"/>
    <property type="project" value="UniProtKB-SubCell"/>
</dbReference>
<gene>
    <name evidence="9" type="ORF">ATL17_1309</name>
</gene>
<protein>
    <submittedName>
        <fullName evidence="9">Iron complex transport system permease protein</fullName>
    </submittedName>
</protein>
<dbReference type="InterPro" id="IPR037294">
    <property type="entry name" value="ABC_BtuC-like"/>
</dbReference>
<dbReference type="EMBL" id="SNYR01000001">
    <property type="protein sequence ID" value="TDQ67299.1"/>
    <property type="molecule type" value="Genomic_DNA"/>
</dbReference>
<evidence type="ECO:0000256" key="1">
    <source>
        <dbReference type="ARBA" id="ARBA00004651"/>
    </source>
</evidence>
<keyword evidence="5 8" id="KW-0812">Transmembrane</keyword>
<evidence type="ECO:0000313" key="10">
    <source>
        <dbReference type="Proteomes" id="UP000295391"/>
    </source>
</evidence>
<evidence type="ECO:0000313" key="9">
    <source>
        <dbReference type="EMBL" id="TDQ67299.1"/>
    </source>
</evidence>
<dbReference type="GO" id="GO:0022857">
    <property type="term" value="F:transmembrane transporter activity"/>
    <property type="evidence" value="ECO:0007669"/>
    <property type="project" value="InterPro"/>
</dbReference>
<evidence type="ECO:0000256" key="2">
    <source>
        <dbReference type="ARBA" id="ARBA00007935"/>
    </source>
</evidence>
<comment type="similarity">
    <text evidence="2">Belongs to the binding-protein-dependent transport system permease family. FecCD subfamily.</text>
</comment>
<dbReference type="CDD" id="cd06550">
    <property type="entry name" value="TM_ABC_iron-siderophores_like"/>
    <property type="match status" value="1"/>
</dbReference>
<dbReference type="SUPFAM" id="SSF81345">
    <property type="entry name" value="ABC transporter involved in vitamin B12 uptake, BtuC"/>
    <property type="match status" value="1"/>
</dbReference>
<feature type="transmembrane region" description="Helical" evidence="8">
    <location>
        <begin position="293"/>
        <end position="314"/>
    </location>
</feature>
<dbReference type="Proteomes" id="UP000295391">
    <property type="component" value="Unassembled WGS sequence"/>
</dbReference>
<keyword evidence="7 8" id="KW-0472">Membrane</keyword>
<comment type="caution">
    <text evidence="9">The sequence shown here is derived from an EMBL/GenBank/DDBJ whole genome shotgun (WGS) entry which is preliminary data.</text>
</comment>
<dbReference type="GO" id="GO:0033214">
    <property type="term" value="P:siderophore-iron import into cell"/>
    <property type="evidence" value="ECO:0007669"/>
    <property type="project" value="TreeGrafter"/>
</dbReference>
<dbReference type="PANTHER" id="PTHR30472">
    <property type="entry name" value="FERRIC ENTEROBACTIN TRANSPORT SYSTEM PERMEASE PROTEIN"/>
    <property type="match status" value="1"/>
</dbReference>
<evidence type="ECO:0000256" key="6">
    <source>
        <dbReference type="ARBA" id="ARBA00022989"/>
    </source>
</evidence>
<dbReference type="InterPro" id="IPR000522">
    <property type="entry name" value="ABC_transptr_permease_BtuC"/>
</dbReference>
<feature type="transmembrane region" description="Helical" evidence="8">
    <location>
        <begin position="181"/>
        <end position="199"/>
    </location>
</feature>
<feature type="transmembrane region" description="Helical" evidence="8">
    <location>
        <begin position="74"/>
        <end position="94"/>
    </location>
</feature>
<accession>A0A4R6VTB0</accession>
<keyword evidence="10" id="KW-1185">Reference proteome</keyword>
<keyword evidence="3" id="KW-0813">Transport</keyword>
<evidence type="ECO:0000256" key="3">
    <source>
        <dbReference type="ARBA" id="ARBA00022448"/>
    </source>
</evidence>
<feature type="transmembrane region" description="Helical" evidence="8">
    <location>
        <begin position="45"/>
        <end position="62"/>
    </location>
</feature>
<evidence type="ECO:0000256" key="5">
    <source>
        <dbReference type="ARBA" id="ARBA00022692"/>
    </source>
</evidence>
<keyword evidence="6 8" id="KW-1133">Transmembrane helix</keyword>
<evidence type="ECO:0000256" key="8">
    <source>
        <dbReference type="SAM" id="Phobius"/>
    </source>
</evidence>
<keyword evidence="4" id="KW-1003">Cell membrane</keyword>
<feature type="transmembrane region" description="Helical" evidence="8">
    <location>
        <begin position="106"/>
        <end position="127"/>
    </location>
</feature>
<dbReference type="Pfam" id="PF01032">
    <property type="entry name" value="FecCD"/>
    <property type="match status" value="1"/>
</dbReference>
<dbReference type="AlphaFoldDB" id="A0A4R6VTB0"/>
<sequence>MGENDMPVKRLSFLALLLALSMVLYMTIGSRGNWDFVLAFRGTKLLAIIAVSVAVSTSTLLFQTIAQNRILTPSIMGFDALYVLIITMMVYFFSGQGMLSFGSYGLFAFNTLIMLLASFLLFGTLIFEHGRDLTRMILTGVILGTLFRSLTSFATRMIDPNEYAHIQIASYASFNSFNTELLYIGVAVIIACLIFVWTIRHRLDVISLGYDVAVNLGENVRTVQLLALAVIAILVSVSTALVGPVAFLGLLVVSIAHLLTPSPNHSTLLLSSALISCIILVGGQTIMERMLSLSTPLAVVIDFVGGLVFLLLLLQRLKK</sequence>
<feature type="transmembrane region" description="Helical" evidence="8">
    <location>
        <begin position="225"/>
        <end position="256"/>
    </location>
</feature>
<evidence type="ECO:0000256" key="7">
    <source>
        <dbReference type="ARBA" id="ARBA00023136"/>
    </source>
</evidence>
<evidence type="ECO:0000256" key="4">
    <source>
        <dbReference type="ARBA" id="ARBA00022475"/>
    </source>
</evidence>
<proteinExistence type="inferred from homology"/>
<dbReference type="RefSeq" id="WP_208111129.1">
    <property type="nucleotide sequence ID" value="NZ_SNYR01000001.1"/>
</dbReference>
<dbReference type="PANTHER" id="PTHR30472:SF19">
    <property type="entry name" value="PETROBACTIN IMPORT SYSTEM PERMEASE PROTEIN YCLO"/>
    <property type="match status" value="1"/>
</dbReference>
<comment type="subcellular location">
    <subcellularLocation>
        <location evidence="1">Cell membrane</location>
        <topology evidence="1">Multi-pass membrane protein</topology>
    </subcellularLocation>
</comment>
<dbReference type="Gene3D" id="1.10.3470.10">
    <property type="entry name" value="ABC transporter involved in vitamin B12 uptake, BtuC"/>
    <property type="match status" value="1"/>
</dbReference>
<organism evidence="9 10">
    <name type="scientific">Maritalea mobilis</name>
    <dbReference type="NCBI Taxonomy" id="483324"/>
    <lineage>
        <taxon>Bacteria</taxon>
        <taxon>Pseudomonadati</taxon>
        <taxon>Pseudomonadota</taxon>
        <taxon>Alphaproteobacteria</taxon>
        <taxon>Hyphomicrobiales</taxon>
        <taxon>Devosiaceae</taxon>
        <taxon>Maritalea</taxon>
    </lineage>
</organism>
<name>A0A4R6VTB0_9HYPH</name>